<evidence type="ECO:0000256" key="22">
    <source>
        <dbReference type="ARBA" id="ARBA00048074"/>
    </source>
</evidence>
<evidence type="ECO:0000256" key="3">
    <source>
        <dbReference type="ARBA" id="ARBA00004632"/>
    </source>
</evidence>
<evidence type="ECO:0000256" key="21">
    <source>
        <dbReference type="ARBA" id="ARBA00047969"/>
    </source>
</evidence>
<evidence type="ECO:0000313" key="26">
    <source>
        <dbReference type="Proteomes" id="UP001595696"/>
    </source>
</evidence>
<comment type="catalytic activity">
    <reaction evidence="20">
        <text>hexadecanoyl-CoA + H2O = hexadecanoate + CoA + H(+)</text>
        <dbReference type="Rhea" id="RHEA:16645"/>
        <dbReference type="ChEBI" id="CHEBI:7896"/>
        <dbReference type="ChEBI" id="CHEBI:15377"/>
        <dbReference type="ChEBI" id="CHEBI:15378"/>
        <dbReference type="ChEBI" id="CHEBI:57287"/>
        <dbReference type="ChEBI" id="CHEBI:57379"/>
        <dbReference type="EC" id="3.1.2.2"/>
    </reaction>
    <physiologicalReaction direction="left-to-right" evidence="20">
        <dbReference type="Rhea" id="RHEA:16646"/>
    </physiologicalReaction>
</comment>
<accession>A0ABV8DZ98</accession>
<evidence type="ECO:0000256" key="23">
    <source>
        <dbReference type="ARBA" id="ARBA00048180"/>
    </source>
</evidence>
<keyword evidence="8" id="KW-0276">Fatty acid metabolism</keyword>
<comment type="similarity">
    <text evidence="15">Belongs to the THEM4/THEM5 thioesterase family.</text>
</comment>
<dbReference type="EMBL" id="JBHSAX010000019">
    <property type="protein sequence ID" value="MFC3965174.1"/>
    <property type="molecule type" value="Genomic_DNA"/>
</dbReference>
<comment type="caution">
    <text evidence="25">The sequence shown here is derived from an EMBL/GenBank/DDBJ whole genome shotgun (WGS) entry which is preliminary data.</text>
</comment>
<keyword evidence="10" id="KW-0443">Lipid metabolism</keyword>
<proteinExistence type="inferred from homology"/>
<dbReference type="GO" id="GO:0016787">
    <property type="term" value="F:hydrolase activity"/>
    <property type="evidence" value="ECO:0007669"/>
    <property type="project" value="UniProtKB-KW"/>
</dbReference>
<evidence type="ECO:0000256" key="2">
    <source>
        <dbReference type="ARBA" id="ARBA00004496"/>
    </source>
</evidence>
<comment type="catalytic activity">
    <reaction evidence="14">
        <text>(9Z)-octadecenoyl-CoA + H2O = (9Z)-octadecenoate + CoA + H(+)</text>
        <dbReference type="Rhea" id="RHEA:40139"/>
        <dbReference type="ChEBI" id="CHEBI:15377"/>
        <dbReference type="ChEBI" id="CHEBI:15378"/>
        <dbReference type="ChEBI" id="CHEBI:30823"/>
        <dbReference type="ChEBI" id="CHEBI:57287"/>
        <dbReference type="ChEBI" id="CHEBI:57387"/>
    </reaction>
    <physiologicalReaction direction="left-to-right" evidence="14">
        <dbReference type="Rhea" id="RHEA:40140"/>
    </physiologicalReaction>
</comment>
<dbReference type="InterPro" id="IPR006683">
    <property type="entry name" value="Thioestr_dom"/>
</dbReference>
<evidence type="ECO:0000313" key="25">
    <source>
        <dbReference type="EMBL" id="MFC3965174.1"/>
    </source>
</evidence>
<evidence type="ECO:0000256" key="4">
    <source>
        <dbReference type="ARBA" id="ARBA00022475"/>
    </source>
</evidence>
<evidence type="ECO:0000256" key="7">
    <source>
        <dbReference type="ARBA" id="ARBA00022801"/>
    </source>
</evidence>
<feature type="domain" description="Thioesterase" evidence="24">
    <location>
        <begin position="119"/>
        <end position="190"/>
    </location>
</feature>
<evidence type="ECO:0000256" key="13">
    <source>
        <dbReference type="ARBA" id="ARBA00035852"/>
    </source>
</evidence>
<dbReference type="Pfam" id="PF03061">
    <property type="entry name" value="4HBT"/>
    <property type="match status" value="1"/>
</dbReference>
<keyword evidence="12" id="KW-0966">Cell projection</keyword>
<dbReference type="RefSeq" id="WP_378614925.1">
    <property type="nucleotide sequence ID" value="NZ_JBHSAX010000019.1"/>
</dbReference>
<evidence type="ECO:0000256" key="19">
    <source>
        <dbReference type="ARBA" id="ARBA00047588"/>
    </source>
</evidence>
<sequence>MFTFEDVESAEIDRRAAVYGPLADAVRELVDATIRSTAAEPEIRAAEAAIRAVTARLRRDQLPGSFGISYNSSGDSMPWGNAAIGLRNAIAPPLEIEPDPGGGYRCDVVLGAAYEGPPGHVHGGVCALVLDHIAGVAASDGVRATSTGTLTLRYRRGTPLGPLCARARAERTEGLKTFVTATLGDADGVTVEAEGIFVVPSWAR</sequence>
<keyword evidence="4" id="KW-1003">Cell membrane</keyword>
<evidence type="ECO:0000256" key="15">
    <source>
        <dbReference type="ARBA" id="ARBA00038456"/>
    </source>
</evidence>
<evidence type="ECO:0000256" key="16">
    <source>
        <dbReference type="ARBA" id="ARBA00038848"/>
    </source>
</evidence>
<comment type="catalytic activity">
    <reaction evidence="19">
        <text>octanoyl-CoA + H2O = octanoate + CoA + H(+)</text>
        <dbReference type="Rhea" id="RHEA:30143"/>
        <dbReference type="ChEBI" id="CHEBI:15377"/>
        <dbReference type="ChEBI" id="CHEBI:15378"/>
        <dbReference type="ChEBI" id="CHEBI:25646"/>
        <dbReference type="ChEBI" id="CHEBI:57287"/>
        <dbReference type="ChEBI" id="CHEBI:57386"/>
    </reaction>
    <physiologicalReaction direction="left-to-right" evidence="19">
        <dbReference type="Rhea" id="RHEA:30144"/>
    </physiologicalReaction>
</comment>
<protein>
    <recommendedName>
        <fullName evidence="17">Acyl-coenzyme A thioesterase THEM4</fullName>
        <ecNumber evidence="16">3.1.2.2</ecNumber>
    </recommendedName>
    <alternativeName>
        <fullName evidence="18">Thioesterase superfamily member 4</fullName>
    </alternativeName>
</protein>
<evidence type="ECO:0000256" key="10">
    <source>
        <dbReference type="ARBA" id="ARBA00023098"/>
    </source>
</evidence>
<evidence type="ECO:0000256" key="5">
    <source>
        <dbReference type="ARBA" id="ARBA00022490"/>
    </source>
</evidence>
<evidence type="ECO:0000259" key="24">
    <source>
        <dbReference type="Pfam" id="PF03061"/>
    </source>
</evidence>
<evidence type="ECO:0000256" key="1">
    <source>
        <dbReference type="ARBA" id="ARBA00004170"/>
    </source>
</evidence>
<comment type="subcellular location">
    <subcellularLocation>
        <location evidence="3">Cell projection</location>
        <location evidence="3">Ruffle membrane</location>
    </subcellularLocation>
    <subcellularLocation>
        <location evidence="2">Cytoplasm</location>
    </subcellularLocation>
    <subcellularLocation>
        <location evidence="1">Membrane</location>
        <topology evidence="1">Peripheral membrane protein</topology>
    </subcellularLocation>
</comment>
<keyword evidence="11" id="KW-0472">Membrane</keyword>
<reference evidence="26" key="1">
    <citation type="journal article" date="2019" name="Int. J. Syst. Evol. Microbiol.">
        <title>The Global Catalogue of Microorganisms (GCM) 10K type strain sequencing project: providing services to taxonomists for standard genome sequencing and annotation.</title>
        <authorList>
            <consortium name="The Broad Institute Genomics Platform"/>
            <consortium name="The Broad Institute Genome Sequencing Center for Infectious Disease"/>
            <person name="Wu L."/>
            <person name="Ma J."/>
        </authorList>
    </citation>
    <scope>NUCLEOTIDE SEQUENCE [LARGE SCALE GENOMIC DNA]</scope>
    <source>
        <strain evidence="26">CGMCC 4.7330</strain>
    </source>
</reference>
<dbReference type="InterPro" id="IPR029069">
    <property type="entry name" value="HotDog_dom_sf"/>
</dbReference>
<comment type="catalytic activity">
    <reaction evidence="13">
        <text>(5Z,8Z,11Z,14Z)-eicosatetraenoyl-CoA + H2O = (5Z,8Z,11Z,14Z)-eicosatetraenoate + CoA + H(+)</text>
        <dbReference type="Rhea" id="RHEA:40151"/>
        <dbReference type="ChEBI" id="CHEBI:15377"/>
        <dbReference type="ChEBI" id="CHEBI:15378"/>
        <dbReference type="ChEBI" id="CHEBI:32395"/>
        <dbReference type="ChEBI" id="CHEBI:57287"/>
        <dbReference type="ChEBI" id="CHEBI:57368"/>
    </reaction>
    <physiologicalReaction direction="left-to-right" evidence="13">
        <dbReference type="Rhea" id="RHEA:40152"/>
    </physiologicalReaction>
</comment>
<evidence type="ECO:0000256" key="17">
    <source>
        <dbReference type="ARBA" id="ARBA00040123"/>
    </source>
</evidence>
<evidence type="ECO:0000256" key="14">
    <source>
        <dbReference type="ARBA" id="ARBA00037002"/>
    </source>
</evidence>
<evidence type="ECO:0000256" key="12">
    <source>
        <dbReference type="ARBA" id="ARBA00023273"/>
    </source>
</evidence>
<dbReference type="InterPro" id="IPR052365">
    <property type="entry name" value="THEM4/THEM5_acyl-CoA_thioest"/>
</dbReference>
<dbReference type="SUPFAM" id="SSF54637">
    <property type="entry name" value="Thioesterase/thiol ester dehydrase-isomerase"/>
    <property type="match status" value="1"/>
</dbReference>
<evidence type="ECO:0000256" key="18">
    <source>
        <dbReference type="ARBA" id="ARBA00043210"/>
    </source>
</evidence>
<keyword evidence="5" id="KW-0963">Cytoplasm</keyword>
<evidence type="ECO:0000256" key="8">
    <source>
        <dbReference type="ARBA" id="ARBA00022832"/>
    </source>
</evidence>
<keyword evidence="9" id="KW-0809">Transit peptide</keyword>
<evidence type="ECO:0000256" key="6">
    <source>
        <dbReference type="ARBA" id="ARBA00022703"/>
    </source>
</evidence>
<gene>
    <name evidence="25" type="ORF">ACFO0B_24575</name>
</gene>
<evidence type="ECO:0000256" key="20">
    <source>
        <dbReference type="ARBA" id="ARBA00047734"/>
    </source>
</evidence>
<organism evidence="25 26">
    <name type="scientific">Nocardia jiangsuensis</name>
    <dbReference type="NCBI Taxonomy" id="1691563"/>
    <lineage>
        <taxon>Bacteria</taxon>
        <taxon>Bacillati</taxon>
        <taxon>Actinomycetota</taxon>
        <taxon>Actinomycetes</taxon>
        <taxon>Mycobacteriales</taxon>
        <taxon>Nocardiaceae</taxon>
        <taxon>Nocardia</taxon>
    </lineage>
</organism>
<dbReference type="PANTHER" id="PTHR12418">
    <property type="entry name" value="ACYL-COENZYME A THIOESTERASE THEM4"/>
    <property type="match status" value="1"/>
</dbReference>
<keyword evidence="6" id="KW-0053">Apoptosis</keyword>
<dbReference type="EC" id="3.1.2.2" evidence="16"/>
<comment type="catalytic activity">
    <reaction evidence="21">
        <text>decanoyl-CoA + H2O = decanoate + CoA + H(+)</text>
        <dbReference type="Rhea" id="RHEA:40059"/>
        <dbReference type="ChEBI" id="CHEBI:15377"/>
        <dbReference type="ChEBI" id="CHEBI:15378"/>
        <dbReference type="ChEBI" id="CHEBI:27689"/>
        <dbReference type="ChEBI" id="CHEBI:57287"/>
        <dbReference type="ChEBI" id="CHEBI:61430"/>
    </reaction>
    <physiologicalReaction direction="left-to-right" evidence="21">
        <dbReference type="Rhea" id="RHEA:40060"/>
    </physiologicalReaction>
</comment>
<dbReference type="Gene3D" id="3.10.129.10">
    <property type="entry name" value="Hotdog Thioesterase"/>
    <property type="match status" value="1"/>
</dbReference>
<evidence type="ECO:0000256" key="11">
    <source>
        <dbReference type="ARBA" id="ARBA00023136"/>
    </source>
</evidence>
<keyword evidence="7 25" id="KW-0378">Hydrolase</keyword>
<keyword evidence="26" id="KW-1185">Reference proteome</keyword>
<dbReference type="PANTHER" id="PTHR12418:SF19">
    <property type="entry name" value="ACYL-COENZYME A THIOESTERASE THEM4"/>
    <property type="match status" value="1"/>
</dbReference>
<evidence type="ECO:0000256" key="9">
    <source>
        <dbReference type="ARBA" id="ARBA00022946"/>
    </source>
</evidence>
<dbReference type="CDD" id="cd03443">
    <property type="entry name" value="PaaI_thioesterase"/>
    <property type="match status" value="1"/>
</dbReference>
<name>A0ABV8DZ98_9NOCA</name>
<dbReference type="Proteomes" id="UP001595696">
    <property type="component" value="Unassembled WGS sequence"/>
</dbReference>
<comment type="catalytic activity">
    <reaction evidence="22">
        <text>dodecanoyl-CoA + H2O = dodecanoate + CoA + H(+)</text>
        <dbReference type="Rhea" id="RHEA:30135"/>
        <dbReference type="ChEBI" id="CHEBI:15377"/>
        <dbReference type="ChEBI" id="CHEBI:15378"/>
        <dbReference type="ChEBI" id="CHEBI:18262"/>
        <dbReference type="ChEBI" id="CHEBI:57287"/>
        <dbReference type="ChEBI" id="CHEBI:57375"/>
    </reaction>
    <physiologicalReaction direction="left-to-right" evidence="22">
        <dbReference type="Rhea" id="RHEA:30136"/>
    </physiologicalReaction>
</comment>
<comment type="catalytic activity">
    <reaction evidence="23">
        <text>tetradecanoyl-CoA + H2O = tetradecanoate + CoA + H(+)</text>
        <dbReference type="Rhea" id="RHEA:40119"/>
        <dbReference type="ChEBI" id="CHEBI:15377"/>
        <dbReference type="ChEBI" id="CHEBI:15378"/>
        <dbReference type="ChEBI" id="CHEBI:30807"/>
        <dbReference type="ChEBI" id="CHEBI:57287"/>
        <dbReference type="ChEBI" id="CHEBI:57385"/>
    </reaction>
    <physiologicalReaction direction="left-to-right" evidence="23">
        <dbReference type="Rhea" id="RHEA:40120"/>
    </physiologicalReaction>
</comment>